<evidence type="ECO:0000313" key="2">
    <source>
        <dbReference type="EMBL" id="MBE0369242.1"/>
    </source>
</evidence>
<accession>A0ABR9EEP9</accession>
<dbReference type="RefSeq" id="WP_263973690.1">
    <property type="nucleotide sequence ID" value="NZ_AQGV01000012.1"/>
</dbReference>
<keyword evidence="3" id="KW-1185">Reference proteome</keyword>
<dbReference type="Proteomes" id="UP000615755">
    <property type="component" value="Unassembled WGS sequence"/>
</dbReference>
<organism evidence="2 3">
    <name type="scientific">Pseudoalteromonas aurantia 208</name>
    <dbReference type="NCBI Taxonomy" id="1314867"/>
    <lineage>
        <taxon>Bacteria</taxon>
        <taxon>Pseudomonadati</taxon>
        <taxon>Pseudomonadota</taxon>
        <taxon>Gammaproteobacteria</taxon>
        <taxon>Alteromonadales</taxon>
        <taxon>Pseudoalteromonadaceae</taxon>
        <taxon>Pseudoalteromonas</taxon>
    </lineage>
</organism>
<evidence type="ECO:0000256" key="1">
    <source>
        <dbReference type="SAM" id="MobiDB-lite"/>
    </source>
</evidence>
<proteinExistence type="predicted"/>
<sequence length="41" mass="4194">MNVLEKNELLKVVGGIGGGGDGVEPPKARASYPAITAKKMP</sequence>
<feature type="region of interest" description="Disordered" evidence="1">
    <location>
        <begin position="15"/>
        <end position="41"/>
    </location>
</feature>
<protein>
    <recommendedName>
        <fullName evidence="4">Bacteriocin</fullName>
    </recommendedName>
</protein>
<evidence type="ECO:0000313" key="3">
    <source>
        <dbReference type="Proteomes" id="UP000615755"/>
    </source>
</evidence>
<gene>
    <name evidence="2" type="ORF">PAUR_a3056</name>
</gene>
<reference evidence="2 3" key="1">
    <citation type="submission" date="2015-03" db="EMBL/GenBank/DDBJ databases">
        <title>Genome sequence of Pseudoalteromonas aurantia.</title>
        <authorList>
            <person name="Xie B.-B."/>
            <person name="Rong J.-C."/>
            <person name="Qin Q.-L."/>
            <person name="Zhang Y.-Z."/>
        </authorList>
    </citation>
    <scope>NUCLEOTIDE SEQUENCE [LARGE SCALE GENOMIC DNA]</scope>
    <source>
        <strain evidence="2 3">208</strain>
    </source>
</reference>
<evidence type="ECO:0008006" key="4">
    <source>
        <dbReference type="Google" id="ProtNLM"/>
    </source>
</evidence>
<name>A0ABR9EEP9_9GAMM</name>
<dbReference type="EMBL" id="AQGV01000012">
    <property type="protein sequence ID" value="MBE0369242.1"/>
    <property type="molecule type" value="Genomic_DNA"/>
</dbReference>
<comment type="caution">
    <text evidence="2">The sequence shown here is derived from an EMBL/GenBank/DDBJ whole genome shotgun (WGS) entry which is preliminary data.</text>
</comment>